<dbReference type="InterPro" id="IPR039424">
    <property type="entry name" value="SBP_5"/>
</dbReference>
<evidence type="ECO:0000256" key="3">
    <source>
        <dbReference type="ARBA" id="ARBA00022448"/>
    </source>
</evidence>
<dbReference type="GO" id="GO:0043190">
    <property type="term" value="C:ATP-binding cassette (ABC) transporter complex"/>
    <property type="evidence" value="ECO:0007669"/>
    <property type="project" value="InterPro"/>
</dbReference>
<comment type="similarity">
    <text evidence="2">Belongs to the bacterial solute-binding protein 5 family.</text>
</comment>
<protein>
    <submittedName>
        <fullName evidence="7">ABC transporter substrate-binding protein</fullName>
    </submittedName>
</protein>
<dbReference type="RefSeq" id="WP_176634521.1">
    <property type="nucleotide sequence ID" value="NZ_JAAMFM010000008.1"/>
</dbReference>
<dbReference type="GO" id="GO:1904680">
    <property type="term" value="F:peptide transmembrane transporter activity"/>
    <property type="evidence" value="ECO:0007669"/>
    <property type="project" value="TreeGrafter"/>
</dbReference>
<dbReference type="SUPFAM" id="SSF53850">
    <property type="entry name" value="Periplasmic binding protein-like II"/>
    <property type="match status" value="1"/>
</dbReference>
<feature type="region of interest" description="Disordered" evidence="5">
    <location>
        <begin position="1"/>
        <end position="32"/>
    </location>
</feature>
<evidence type="ECO:0000256" key="2">
    <source>
        <dbReference type="ARBA" id="ARBA00005695"/>
    </source>
</evidence>
<evidence type="ECO:0000256" key="4">
    <source>
        <dbReference type="ARBA" id="ARBA00022729"/>
    </source>
</evidence>
<feature type="compositionally biased region" description="Polar residues" evidence="5">
    <location>
        <begin position="1"/>
        <end position="22"/>
    </location>
</feature>
<dbReference type="PIRSF" id="PIRSF002741">
    <property type="entry name" value="MppA"/>
    <property type="match status" value="1"/>
</dbReference>
<dbReference type="InterPro" id="IPR000914">
    <property type="entry name" value="SBP_5_dom"/>
</dbReference>
<proteinExistence type="inferred from homology"/>
<gene>
    <name evidence="7" type="ORF">G6034_07690</name>
</gene>
<dbReference type="EMBL" id="JAAMFM010000008">
    <property type="protein sequence ID" value="NVM94789.1"/>
    <property type="molecule type" value="Genomic_DNA"/>
</dbReference>
<feature type="domain" description="Solute-binding protein family 5" evidence="6">
    <location>
        <begin position="86"/>
        <end position="509"/>
    </location>
</feature>
<keyword evidence="4" id="KW-0732">Signal</keyword>
<evidence type="ECO:0000256" key="1">
    <source>
        <dbReference type="ARBA" id="ARBA00004196"/>
    </source>
</evidence>
<reference evidence="7 8" key="1">
    <citation type="submission" date="2020-02" db="EMBL/GenBank/DDBJ databases">
        <title>Genome sequence of strain AETb3-4.</title>
        <authorList>
            <person name="Gao J."/>
            <person name="Zhang X."/>
        </authorList>
    </citation>
    <scope>NUCLEOTIDE SEQUENCE [LARGE SCALE GENOMIC DNA]</scope>
    <source>
        <strain evidence="7 8">AETb3-4</strain>
    </source>
</reference>
<evidence type="ECO:0000313" key="7">
    <source>
        <dbReference type="EMBL" id="NVM94789.1"/>
    </source>
</evidence>
<organism evidence="7 8">
    <name type="scientific">Arthrobacter wenxiniae</name>
    <dbReference type="NCBI Taxonomy" id="2713570"/>
    <lineage>
        <taxon>Bacteria</taxon>
        <taxon>Bacillati</taxon>
        <taxon>Actinomycetota</taxon>
        <taxon>Actinomycetes</taxon>
        <taxon>Micrococcales</taxon>
        <taxon>Micrococcaceae</taxon>
        <taxon>Arthrobacter</taxon>
    </lineage>
</organism>
<dbReference type="Pfam" id="PF00496">
    <property type="entry name" value="SBP_bac_5"/>
    <property type="match status" value="1"/>
</dbReference>
<dbReference type="GO" id="GO:0042597">
    <property type="term" value="C:periplasmic space"/>
    <property type="evidence" value="ECO:0007669"/>
    <property type="project" value="UniProtKB-ARBA"/>
</dbReference>
<dbReference type="PANTHER" id="PTHR30290:SF10">
    <property type="entry name" value="PERIPLASMIC OLIGOPEPTIDE-BINDING PROTEIN-RELATED"/>
    <property type="match status" value="1"/>
</dbReference>
<keyword evidence="8" id="KW-1185">Reference proteome</keyword>
<sequence length="598" mass="64244">MLALTGCSSGSGNTSPTATSGNAPGKAADTATFAEPPNTVPNWIWPFSPLADFSVSNSSYLQYLLFRPMYWFGDNGKAQISDSLSMAAEPVYSNGGKTVTIKLKDYKWSNGTSVTAQNVMFWYNMLKAEKTNYAAYTPGQFPDNIVSVSTPDAKTIVFTTDKAYSQQWFLYNQLSTITPMPDAWDMTSATAKGDCATNESGCAAVYKYLISQSKDLPTYATNPLWQVVDGPFKLTKFNADGHLTFVPNPTYSGPVKASLKEFIEVPFTTDDAEFQVLRGGSTIDVGYLPTQDLTAAKPANTGPAEAGPNPLSANYTLAPWFLYGVNYFPINFNNPTVGPIFKQLYFRQALQSVVDQPGILSSAAKNYGVETTGPVPLYPDSPLISQTERNNPYPFSIANAKKYLTDNGWTVNAGGTSVCAKPGSSAGECGAGIAAGAKMDFNLQYASGNQTITTAMQSLKSNAAQVGITLNITPAPFNTVTGTAIPCSGKTCTWQMGNWGGGWVYAPDYYPTGEVLWETGAGSNSGSYSNPAIDKLILDTTTQSGTAVMQAYEDALAKDLPVIWQPNYTYSLTEVANGLQGATVQNPYSAINPEEWHY</sequence>
<keyword evidence="3" id="KW-0813">Transport</keyword>
<evidence type="ECO:0000256" key="5">
    <source>
        <dbReference type="SAM" id="MobiDB-lite"/>
    </source>
</evidence>
<evidence type="ECO:0000313" key="8">
    <source>
        <dbReference type="Proteomes" id="UP000543556"/>
    </source>
</evidence>
<comment type="caution">
    <text evidence="7">The sequence shown here is derived from an EMBL/GenBank/DDBJ whole genome shotgun (WGS) entry which is preliminary data.</text>
</comment>
<accession>A0A7Y7IFY4</accession>
<dbReference type="PANTHER" id="PTHR30290">
    <property type="entry name" value="PERIPLASMIC BINDING COMPONENT OF ABC TRANSPORTER"/>
    <property type="match status" value="1"/>
</dbReference>
<name>A0A7Y7IFY4_9MICC</name>
<dbReference type="Gene3D" id="3.10.105.10">
    <property type="entry name" value="Dipeptide-binding Protein, Domain 3"/>
    <property type="match status" value="1"/>
</dbReference>
<dbReference type="AlphaFoldDB" id="A0A7Y7IFY4"/>
<comment type="subcellular location">
    <subcellularLocation>
        <location evidence="1">Cell envelope</location>
    </subcellularLocation>
</comment>
<dbReference type="Gene3D" id="3.40.190.10">
    <property type="entry name" value="Periplasmic binding protein-like II"/>
    <property type="match status" value="1"/>
</dbReference>
<dbReference type="InterPro" id="IPR030678">
    <property type="entry name" value="Peptide/Ni-bd"/>
</dbReference>
<dbReference type="Proteomes" id="UP000543556">
    <property type="component" value="Unassembled WGS sequence"/>
</dbReference>
<dbReference type="GO" id="GO:0015833">
    <property type="term" value="P:peptide transport"/>
    <property type="evidence" value="ECO:0007669"/>
    <property type="project" value="TreeGrafter"/>
</dbReference>
<dbReference type="GO" id="GO:0030313">
    <property type="term" value="C:cell envelope"/>
    <property type="evidence" value="ECO:0007669"/>
    <property type="project" value="UniProtKB-SubCell"/>
</dbReference>
<evidence type="ECO:0000259" key="6">
    <source>
        <dbReference type="Pfam" id="PF00496"/>
    </source>
</evidence>